<reference evidence="1 2" key="1">
    <citation type="submission" date="2015-09" db="EMBL/GenBank/DDBJ databases">
        <authorList>
            <consortium name="Pathogen Informatics"/>
        </authorList>
    </citation>
    <scope>NUCLEOTIDE SEQUENCE [LARGE SCALE GENOMIC DNA]</scope>
    <source>
        <strain evidence="1 2">2789STDY5834946</strain>
    </source>
</reference>
<dbReference type="AlphaFoldDB" id="A0A174VS39"/>
<organism evidence="1 2">
    <name type="scientific">Bacteroides caccae</name>
    <dbReference type="NCBI Taxonomy" id="47678"/>
    <lineage>
        <taxon>Bacteria</taxon>
        <taxon>Pseudomonadati</taxon>
        <taxon>Bacteroidota</taxon>
        <taxon>Bacteroidia</taxon>
        <taxon>Bacteroidales</taxon>
        <taxon>Bacteroidaceae</taxon>
        <taxon>Bacteroides</taxon>
    </lineage>
</organism>
<protein>
    <submittedName>
        <fullName evidence="1">Uncharacterized protein</fullName>
    </submittedName>
</protein>
<dbReference type="EMBL" id="CZBL01000011">
    <property type="protein sequence ID" value="CUQ35147.1"/>
    <property type="molecule type" value="Genomic_DNA"/>
</dbReference>
<sequence length="143" mass="16369">MNKNRVFNLSTILCPTLSVNQNKFDMDEKMLSLEQEIKIKEKALKLKEEKKLRKICPMVVFGDTANGEKEIYVAYMSEPSFPQFSKFMAASKKDEVIAMRTLARDCFVDGDKELVDDESLFLFGLMGQLSELITTRQSVLVNL</sequence>
<evidence type="ECO:0000313" key="2">
    <source>
        <dbReference type="Proteomes" id="UP000095725"/>
    </source>
</evidence>
<accession>A0A174VS39</accession>
<name>A0A174VS39_9BACE</name>
<dbReference type="Proteomes" id="UP000095725">
    <property type="component" value="Unassembled WGS sequence"/>
</dbReference>
<proteinExistence type="predicted"/>
<dbReference type="Gene3D" id="3.30.2220.10">
    <property type="entry name" value="rbstp2171"/>
    <property type="match status" value="1"/>
</dbReference>
<evidence type="ECO:0000313" key="1">
    <source>
        <dbReference type="EMBL" id="CUQ35147.1"/>
    </source>
</evidence>
<gene>
    <name evidence="1" type="ORF">ERS852558_02761</name>
</gene>